<dbReference type="Pfam" id="PF07013">
    <property type="entry name" value="DUF1314"/>
    <property type="match status" value="1"/>
</dbReference>
<evidence type="ECO:0000256" key="1">
    <source>
        <dbReference type="SAM" id="MobiDB-lite"/>
    </source>
</evidence>
<keyword evidence="3" id="KW-1185">Reference proteome</keyword>
<organism evidence="2 3">
    <name type="scientific">Equid herpesvirus 6</name>
    <dbReference type="NCBI Taxonomy" id="173566"/>
    <lineage>
        <taxon>Viruses</taxon>
        <taxon>Duplodnaviria</taxon>
        <taxon>Heunggongvirae</taxon>
        <taxon>Peploviricota</taxon>
        <taxon>Herviviricetes</taxon>
        <taxon>Herpesvirales</taxon>
        <taxon>Orthoherpesviridae</taxon>
        <taxon>Alphaherpesvirinae</taxon>
        <taxon>Varicellovirus</taxon>
    </lineage>
</organism>
<dbReference type="EMBL" id="MT012704">
    <property type="protein sequence ID" value="QPI70113.1"/>
    <property type="molecule type" value="Genomic_DNA"/>
</dbReference>
<accession>A0A7S9YUN6</accession>
<feature type="region of interest" description="Disordered" evidence="1">
    <location>
        <begin position="217"/>
        <end position="259"/>
    </location>
</feature>
<dbReference type="Proteomes" id="UP001143705">
    <property type="component" value="Segment"/>
</dbReference>
<name>A0A7S9YUN6_9ALPH</name>
<evidence type="ECO:0000313" key="3">
    <source>
        <dbReference type="Proteomes" id="UP001143705"/>
    </source>
</evidence>
<sequence>MGASGSSPEKPAPALEALAVETNTVLRYIAGRIVDLPGGDEVRFTPDVAEDAGSFSYFKFTPSSKYNHLKFIGRAYALTSSRKFVLYLSSSYRVFGYEEGTGLHLLARSLREFLQVRGLSNRDLRVVDQPLLNSRMERLSFPLPTREDLDCALSGEFEPAYTSMDNLLDGGDHSPGRCRHPWRRDSASSLASRPMHCEHQRAHGSVIDLRPPHLREPSVCLSARAPERRSSRRARRNSAPSDPNASARGPPSSVSSVFF</sequence>
<dbReference type="RefSeq" id="YP_010801402.1">
    <property type="nucleotide sequence ID" value="NC_076964.1"/>
</dbReference>
<protein>
    <submittedName>
        <fullName evidence="2">Myristilated tegument protein CIRC</fullName>
    </submittedName>
</protein>
<proteinExistence type="predicted"/>
<dbReference type="GeneID" id="80540111"/>
<dbReference type="KEGG" id="vg:80540111"/>
<dbReference type="InterPro" id="IPR010741">
    <property type="entry name" value="DUF1314"/>
</dbReference>
<reference evidence="2" key="1">
    <citation type="journal article" date="2020" name="Emerg. Infect. Dis.">
        <title>Identification of a Novel alpha-herpesvirus Associated with Ulcerative Stomatitis in Donkeys.</title>
        <authorList>
            <person name="Martella V."/>
            <person name="Lanave G."/>
            <person name="Camero M."/>
            <person name="Larocca V."/>
            <person name="Lorusso E."/>
            <person name="Catella C."/>
            <person name="Capozza P."/>
            <person name="Tempesta M."/>
            <person name="Buonavoglia C."/>
        </authorList>
    </citation>
    <scope>NUCLEOTIDE SEQUENCE</scope>
    <source>
        <strain evidence="2">AsHV/Bari/2011/740</strain>
    </source>
</reference>
<feature type="region of interest" description="Disordered" evidence="1">
    <location>
        <begin position="166"/>
        <end position="185"/>
    </location>
</feature>
<evidence type="ECO:0000313" key="2">
    <source>
        <dbReference type="EMBL" id="QPI70113.1"/>
    </source>
</evidence>